<organism evidence="2 3">
    <name type="scientific">Nezara viridula</name>
    <name type="common">Southern green stink bug</name>
    <name type="synonym">Cimex viridulus</name>
    <dbReference type="NCBI Taxonomy" id="85310"/>
    <lineage>
        <taxon>Eukaryota</taxon>
        <taxon>Metazoa</taxon>
        <taxon>Ecdysozoa</taxon>
        <taxon>Arthropoda</taxon>
        <taxon>Hexapoda</taxon>
        <taxon>Insecta</taxon>
        <taxon>Pterygota</taxon>
        <taxon>Neoptera</taxon>
        <taxon>Paraneoptera</taxon>
        <taxon>Hemiptera</taxon>
        <taxon>Heteroptera</taxon>
        <taxon>Panheteroptera</taxon>
        <taxon>Pentatomomorpha</taxon>
        <taxon>Pentatomoidea</taxon>
        <taxon>Pentatomidae</taxon>
        <taxon>Pentatominae</taxon>
        <taxon>Nezara</taxon>
    </lineage>
</organism>
<feature type="region of interest" description="Disordered" evidence="1">
    <location>
        <begin position="123"/>
        <end position="147"/>
    </location>
</feature>
<feature type="compositionally biased region" description="Polar residues" evidence="1">
    <location>
        <begin position="129"/>
        <end position="147"/>
    </location>
</feature>
<dbReference type="AlphaFoldDB" id="A0A9P0H726"/>
<evidence type="ECO:0000313" key="2">
    <source>
        <dbReference type="EMBL" id="CAH1396603.1"/>
    </source>
</evidence>
<name>A0A9P0H726_NEZVI</name>
<dbReference type="EMBL" id="OV725079">
    <property type="protein sequence ID" value="CAH1396603.1"/>
    <property type="molecule type" value="Genomic_DNA"/>
</dbReference>
<dbReference type="Proteomes" id="UP001152798">
    <property type="component" value="Chromosome 3"/>
</dbReference>
<gene>
    <name evidence="2" type="ORF">NEZAVI_LOCUS6643</name>
</gene>
<feature type="region of interest" description="Disordered" evidence="1">
    <location>
        <begin position="1"/>
        <end position="20"/>
    </location>
</feature>
<reference evidence="2" key="1">
    <citation type="submission" date="2022-01" db="EMBL/GenBank/DDBJ databases">
        <authorList>
            <person name="King R."/>
        </authorList>
    </citation>
    <scope>NUCLEOTIDE SEQUENCE</scope>
</reference>
<keyword evidence="3" id="KW-1185">Reference proteome</keyword>
<accession>A0A9P0H726</accession>
<protein>
    <submittedName>
        <fullName evidence="2">Uncharacterized protein</fullName>
    </submittedName>
</protein>
<proteinExistence type="predicted"/>
<evidence type="ECO:0000313" key="3">
    <source>
        <dbReference type="Proteomes" id="UP001152798"/>
    </source>
</evidence>
<evidence type="ECO:0000256" key="1">
    <source>
        <dbReference type="SAM" id="MobiDB-lite"/>
    </source>
</evidence>
<sequence length="183" mass="20918">MTIDNRNHAGKKPTAIKPRIDHQLVEQEHGYARGPLSNSHHPNQDLDINNNAREHPYSMEILVNSHPDPVFDINNILTEHSYSMGPFVNNHPDPVPDINNIITEHSYSMYNEHLQKKKKELALRKKTAPKSTDVTSNPTQNPKTGKTYATTLVPQLTHQRSNKYENLLQKLNHHHGIHSSKNL</sequence>